<keyword evidence="2" id="KW-0732">Signal</keyword>
<gene>
    <name evidence="7" type="ORF">B0A50_00228</name>
</gene>
<dbReference type="InterPro" id="IPR029052">
    <property type="entry name" value="Metallo-depent_PP-like"/>
</dbReference>
<dbReference type="PRINTS" id="PR01607">
    <property type="entry name" value="APYRASEFAMLY"/>
</dbReference>
<feature type="domain" description="5'-Nucleotidase C-terminal" evidence="6">
    <location>
        <begin position="319"/>
        <end position="469"/>
    </location>
</feature>
<name>A0A4U0UFC6_9PEZI</name>
<evidence type="ECO:0000313" key="7">
    <source>
        <dbReference type="EMBL" id="TKA34248.1"/>
    </source>
</evidence>
<dbReference type="GO" id="GO:0000166">
    <property type="term" value="F:nucleotide binding"/>
    <property type="evidence" value="ECO:0007669"/>
    <property type="project" value="UniProtKB-KW"/>
</dbReference>
<accession>A0A4U0UFC6</accession>
<dbReference type="PANTHER" id="PTHR11575:SF48">
    <property type="entry name" value="5'-NUCLEOTIDASE"/>
    <property type="match status" value="1"/>
</dbReference>
<dbReference type="OrthoDB" id="10252235at2759"/>
<dbReference type="PANTHER" id="PTHR11575">
    <property type="entry name" value="5'-NUCLEOTIDASE-RELATED"/>
    <property type="match status" value="1"/>
</dbReference>
<protein>
    <recommendedName>
        <fullName evidence="9">5'-nucleotidase</fullName>
    </recommendedName>
</protein>
<proteinExistence type="inferred from homology"/>
<evidence type="ECO:0000259" key="6">
    <source>
        <dbReference type="Pfam" id="PF02872"/>
    </source>
</evidence>
<dbReference type="Proteomes" id="UP000308549">
    <property type="component" value="Unassembled WGS sequence"/>
</dbReference>
<dbReference type="Gene3D" id="3.90.780.10">
    <property type="entry name" value="5'-Nucleotidase, C-terminal domain"/>
    <property type="match status" value="1"/>
</dbReference>
<dbReference type="InterPro" id="IPR036907">
    <property type="entry name" value="5'-Nucleotdase_C_sf"/>
</dbReference>
<keyword evidence="3" id="KW-0378">Hydrolase</keyword>
<dbReference type="InterPro" id="IPR004843">
    <property type="entry name" value="Calcineurin-like_PHP"/>
</dbReference>
<organism evidence="7 8">
    <name type="scientific">Salinomyces thailandicus</name>
    <dbReference type="NCBI Taxonomy" id="706561"/>
    <lineage>
        <taxon>Eukaryota</taxon>
        <taxon>Fungi</taxon>
        <taxon>Dikarya</taxon>
        <taxon>Ascomycota</taxon>
        <taxon>Pezizomycotina</taxon>
        <taxon>Dothideomycetes</taxon>
        <taxon>Dothideomycetidae</taxon>
        <taxon>Mycosphaerellales</taxon>
        <taxon>Teratosphaeriaceae</taxon>
        <taxon>Salinomyces</taxon>
    </lineage>
</organism>
<dbReference type="Pfam" id="PF00149">
    <property type="entry name" value="Metallophos"/>
    <property type="match status" value="1"/>
</dbReference>
<evidence type="ECO:0000256" key="1">
    <source>
        <dbReference type="ARBA" id="ARBA00006654"/>
    </source>
</evidence>
<feature type="compositionally biased region" description="Polar residues" evidence="4">
    <location>
        <begin position="545"/>
        <end position="576"/>
    </location>
</feature>
<evidence type="ECO:0008006" key="9">
    <source>
        <dbReference type="Google" id="ProtNLM"/>
    </source>
</evidence>
<dbReference type="GO" id="GO:0016787">
    <property type="term" value="F:hydrolase activity"/>
    <property type="evidence" value="ECO:0007669"/>
    <property type="project" value="UniProtKB-KW"/>
</dbReference>
<evidence type="ECO:0000313" key="8">
    <source>
        <dbReference type="Proteomes" id="UP000308549"/>
    </source>
</evidence>
<evidence type="ECO:0000259" key="5">
    <source>
        <dbReference type="Pfam" id="PF00149"/>
    </source>
</evidence>
<reference evidence="7 8" key="1">
    <citation type="submission" date="2017-03" db="EMBL/GenBank/DDBJ databases">
        <title>Genomes of endolithic fungi from Antarctica.</title>
        <authorList>
            <person name="Coleine C."/>
            <person name="Masonjones S."/>
            <person name="Stajich J.E."/>
        </authorList>
    </citation>
    <scope>NUCLEOTIDE SEQUENCE [LARGE SCALE GENOMIC DNA]</scope>
    <source>
        <strain evidence="7 8">CCFEE 6315</strain>
    </source>
</reference>
<dbReference type="GO" id="GO:0009166">
    <property type="term" value="P:nucleotide catabolic process"/>
    <property type="evidence" value="ECO:0007669"/>
    <property type="project" value="InterPro"/>
</dbReference>
<feature type="region of interest" description="Disordered" evidence="4">
    <location>
        <begin position="535"/>
        <end position="595"/>
    </location>
</feature>
<comment type="caution">
    <text evidence="7">The sequence shown here is derived from an EMBL/GenBank/DDBJ whole genome shotgun (WGS) entry which is preliminary data.</text>
</comment>
<sequence>MSSRTLAAGESITHAGGDTSDAPDLRLLHYNDVYHVEAGSRDPVGGISRFKTLCDYYQNDERFNDDPDLLTLFSGDAFNPSLESSVTKGKHMVPLLNLVKTNVACLGNHDLDFGVEQFKYLAGMCTFPWLCANVLDPALGDETPLGNCLKVTMLTASNGIKLGVIGLVERDWLDTINSLPPNLTFVEPEDVAKELAPQLRREGAELVIALTHQRQPNDERLARGLEPGTIDIILSGHDHFYAHSVINGTHVLRSGTDFKQLSYLECRRRKSTSPQPGVGQWDFHITRRDVISSIPQDSQTIEMTEKITASLKPKLEKPIGYTTVPLDARFTTVRTKESNLGNFVCDIMRLSYNADCCLMAAGTIRGDQVYPPGMLKVKDIMNCFPFEDPCVVISVKGKAIHDALENAVSKYPALEGRFPQVSGISLVFDPSKHVGRRCSEIKVCGQPLDYEKDYSMATREYMVRGKDGFLSLMVEEHGGHAKSVVGDENGMLISSLLRQYFMSLKVLGRWKNWSSHMGRHWRGVHNELHSVHPVREPVKPEVSSDLATQQPEVNSSISPLAGKSQQEPSSTAAQPHNSEDEHHHSDSEDDDFGRVDISAVGAPQTKRERELIIMRKVVRKWWRILGLKGHPSMCADAGDGLGVAWTKGICPRLEGRIRMVAAG</sequence>
<feature type="compositionally biased region" description="Basic and acidic residues" evidence="4">
    <location>
        <begin position="577"/>
        <end position="586"/>
    </location>
</feature>
<dbReference type="SUPFAM" id="SSF56300">
    <property type="entry name" value="Metallo-dependent phosphatases"/>
    <property type="match status" value="1"/>
</dbReference>
<dbReference type="InterPro" id="IPR006179">
    <property type="entry name" value="5_nucleotidase/apyrase"/>
</dbReference>
<dbReference type="SUPFAM" id="SSF55816">
    <property type="entry name" value="5'-nucleotidase (syn. UDP-sugar hydrolase), C-terminal domain"/>
    <property type="match status" value="1"/>
</dbReference>
<dbReference type="AlphaFoldDB" id="A0A4U0UFC6"/>
<dbReference type="EMBL" id="NAJL01000001">
    <property type="protein sequence ID" value="TKA34248.1"/>
    <property type="molecule type" value="Genomic_DNA"/>
</dbReference>
<keyword evidence="8" id="KW-1185">Reference proteome</keyword>
<comment type="similarity">
    <text evidence="1 3">Belongs to the 5'-nucleotidase family.</text>
</comment>
<feature type="domain" description="Calcineurin-like phosphoesterase" evidence="5">
    <location>
        <begin position="25"/>
        <end position="240"/>
    </location>
</feature>
<keyword evidence="3" id="KW-0547">Nucleotide-binding</keyword>
<evidence type="ECO:0000256" key="4">
    <source>
        <dbReference type="SAM" id="MobiDB-lite"/>
    </source>
</evidence>
<dbReference type="Gene3D" id="3.60.21.10">
    <property type="match status" value="1"/>
</dbReference>
<dbReference type="InterPro" id="IPR008334">
    <property type="entry name" value="5'-Nucleotdase_C"/>
</dbReference>
<evidence type="ECO:0000256" key="3">
    <source>
        <dbReference type="RuleBase" id="RU362119"/>
    </source>
</evidence>
<dbReference type="Pfam" id="PF02872">
    <property type="entry name" value="5_nucleotid_C"/>
    <property type="match status" value="1"/>
</dbReference>
<evidence type="ECO:0000256" key="2">
    <source>
        <dbReference type="ARBA" id="ARBA00022729"/>
    </source>
</evidence>